<dbReference type="OrthoDB" id="9922675at2759"/>
<dbReference type="PROSITE" id="PS00191">
    <property type="entry name" value="CYTOCHROME_B5_1"/>
    <property type="match status" value="1"/>
</dbReference>
<comment type="similarity">
    <text evidence="12">Belongs to the cytochrome b5 family.</text>
</comment>
<organism evidence="14 15">
    <name type="scientific">Owenia fusiformis</name>
    <name type="common">Polychaete worm</name>
    <dbReference type="NCBI Taxonomy" id="6347"/>
    <lineage>
        <taxon>Eukaryota</taxon>
        <taxon>Metazoa</taxon>
        <taxon>Spiralia</taxon>
        <taxon>Lophotrochozoa</taxon>
        <taxon>Annelida</taxon>
        <taxon>Polychaeta</taxon>
        <taxon>Sedentaria</taxon>
        <taxon>Canalipalpata</taxon>
        <taxon>Sabellida</taxon>
        <taxon>Oweniida</taxon>
        <taxon>Oweniidae</taxon>
        <taxon>Owenia</taxon>
    </lineage>
</organism>
<gene>
    <name evidence="14" type="ORF">OFUS_LOCUS17030</name>
</gene>
<dbReference type="InterPro" id="IPR001199">
    <property type="entry name" value="Cyt_B5-like_heme/steroid-bd"/>
</dbReference>
<evidence type="ECO:0000256" key="9">
    <source>
        <dbReference type="ARBA" id="ARBA00023004"/>
    </source>
</evidence>
<name>A0A8J1XWK2_OWEFU</name>
<evidence type="ECO:0000256" key="3">
    <source>
        <dbReference type="ARBA" id="ARBA00019589"/>
    </source>
</evidence>
<dbReference type="InterPro" id="IPR018506">
    <property type="entry name" value="Cyt_B5_heme-BS"/>
</dbReference>
<dbReference type="Pfam" id="PF00173">
    <property type="entry name" value="Cyt-b5"/>
    <property type="match status" value="1"/>
</dbReference>
<dbReference type="GO" id="GO:0030141">
    <property type="term" value="C:secretory granule"/>
    <property type="evidence" value="ECO:0007669"/>
    <property type="project" value="InterPro"/>
</dbReference>
<dbReference type="Pfam" id="PF05281">
    <property type="entry name" value="Secretogranin_V"/>
    <property type="match status" value="1"/>
</dbReference>
<dbReference type="AlphaFoldDB" id="A0A8J1XWK2"/>
<evidence type="ECO:0000256" key="8">
    <source>
        <dbReference type="ARBA" id="ARBA00022729"/>
    </source>
</evidence>
<keyword evidence="5" id="KW-0964">Secreted</keyword>
<keyword evidence="15" id="KW-1185">Reference proteome</keyword>
<evidence type="ECO:0000256" key="12">
    <source>
        <dbReference type="RuleBase" id="RU362121"/>
    </source>
</evidence>
<keyword evidence="8" id="KW-0732">Signal</keyword>
<keyword evidence="6 12" id="KW-0349">Heme</keyword>
<proteinExistence type="inferred from homology"/>
<dbReference type="InterPro" id="IPR007945">
    <property type="entry name" value="Secretogranin_V"/>
</dbReference>
<reference evidence="14" key="1">
    <citation type="submission" date="2022-03" db="EMBL/GenBank/DDBJ databases">
        <authorList>
            <person name="Martin C."/>
        </authorList>
    </citation>
    <scope>NUCLEOTIDE SEQUENCE</scope>
</reference>
<evidence type="ECO:0000256" key="2">
    <source>
        <dbReference type="ARBA" id="ARBA00006348"/>
    </source>
</evidence>
<keyword evidence="7 12" id="KW-0479">Metal-binding</keyword>
<dbReference type="InterPro" id="IPR036400">
    <property type="entry name" value="Cyt_B5-like_heme/steroid_sf"/>
</dbReference>
<dbReference type="PANTHER" id="PTHR12738">
    <property type="entry name" value="NEUROENDOCRINE PROTEIN 7B2"/>
    <property type="match status" value="1"/>
</dbReference>
<keyword evidence="9 12" id="KW-0408">Iron</keyword>
<accession>A0A8J1XWK2</accession>
<feature type="compositionally biased region" description="Basic residues" evidence="13">
    <location>
        <begin position="325"/>
        <end position="338"/>
    </location>
</feature>
<evidence type="ECO:0000256" key="11">
    <source>
        <dbReference type="ARBA" id="ARBA00023186"/>
    </source>
</evidence>
<feature type="region of interest" description="Disordered" evidence="13">
    <location>
        <begin position="303"/>
        <end position="338"/>
    </location>
</feature>
<evidence type="ECO:0000256" key="4">
    <source>
        <dbReference type="ARBA" id="ARBA00022448"/>
    </source>
</evidence>
<comment type="similarity">
    <text evidence="2">Belongs to the 7B2 family.</text>
</comment>
<evidence type="ECO:0000256" key="1">
    <source>
        <dbReference type="ARBA" id="ARBA00004613"/>
    </source>
</evidence>
<evidence type="ECO:0000256" key="7">
    <source>
        <dbReference type="ARBA" id="ARBA00022723"/>
    </source>
</evidence>
<comment type="subcellular location">
    <subcellularLocation>
        <location evidence="1">Secreted</location>
    </subcellularLocation>
</comment>
<evidence type="ECO:0000256" key="10">
    <source>
        <dbReference type="ARBA" id="ARBA00023157"/>
    </source>
</evidence>
<dbReference type="GO" id="GO:0005576">
    <property type="term" value="C:extracellular region"/>
    <property type="evidence" value="ECO:0007669"/>
    <property type="project" value="UniProtKB-SubCell"/>
</dbReference>
<dbReference type="GO" id="GO:0046872">
    <property type="term" value="F:metal ion binding"/>
    <property type="evidence" value="ECO:0007669"/>
    <property type="project" value="UniProtKB-UniRule"/>
</dbReference>
<dbReference type="GO" id="GO:0046883">
    <property type="term" value="P:regulation of hormone secretion"/>
    <property type="evidence" value="ECO:0007669"/>
    <property type="project" value="TreeGrafter"/>
</dbReference>
<keyword evidence="10" id="KW-1015">Disulfide bond</keyword>
<evidence type="ECO:0000256" key="13">
    <source>
        <dbReference type="SAM" id="MobiDB-lite"/>
    </source>
</evidence>
<dbReference type="SMART" id="SM01117">
    <property type="entry name" value="Cyt-b5"/>
    <property type="match status" value="1"/>
</dbReference>
<protein>
    <recommendedName>
        <fullName evidence="3">Neuroendocrine protein 7B2</fullName>
    </recommendedName>
</protein>
<dbReference type="SUPFAM" id="SSF55856">
    <property type="entry name" value="Cytochrome b5-like heme/steroid binding domain"/>
    <property type="match status" value="1"/>
</dbReference>
<dbReference type="Gene3D" id="3.10.120.10">
    <property type="entry name" value="Cytochrome b5-like heme/steroid binding domain"/>
    <property type="match status" value="1"/>
</dbReference>
<dbReference type="EMBL" id="CAIIXF020000008">
    <property type="protein sequence ID" value="CAH1792004.1"/>
    <property type="molecule type" value="Genomic_DNA"/>
</dbReference>
<dbReference type="GO" id="GO:0007218">
    <property type="term" value="P:neuropeptide signaling pathway"/>
    <property type="evidence" value="ECO:0007669"/>
    <property type="project" value="InterPro"/>
</dbReference>
<evidence type="ECO:0000313" key="15">
    <source>
        <dbReference type="Proteomes" id="UP000749559"/>
    </source>
</evidence>
<dbReference type="PROSITE" id="PS50255">
    <property type="entry name" value="CYTOCHROME_B5_2"/>
    <property type="match status" value="1"/>
</dbReference>
<evidence type="ECO:0000256" key="5">
    <source>
        <dbReference type="ARBA" id="ARBA00022525"/>
    </source>
</evidence>
<keyword evidence="4" id="KW-0813">Transport</keyword>
<keyword evidence="11" id="KW-0143">Chaperone</keyword>
<dbReference type="PRINTS" id="PR00363">
    <property type="entry name" value="CYTOCHROMEB5"/>
</dbReference>
<evidence type="ECO:0000256" key="6">
    <source>
        <dbReference type="ARBA" id="ARBA00022617"/>
    </source>
</evidence>
<comment type="caution">
    <text evidence="14">The sequence shown here is derived from an EMBL/GenBank/DDBJ whole genome shotgun (WGS) entry which is preliminary data.</text>
</comment>
<sequence>MDRNRKLTREELIKHKFTHDAWIVVHNKVYDITKYINDHPGGRSILKNAGGDATKGFEEQIAHKYVKTLIKEKMEEFYVGYIEMAELHDTPQLVTTNRDQVTTERTMQTSIFAVLSAILTIGCFADSSYDMLLNNLYQMAALDPDYFESDGQPPLNDDSAMWQQALRNEQREQLRDQEHEQNDPQLWGYQYISGGAGEGKQHLSPTGEKENKQEVKSDDVLPFYCHPPNPCPYGYTEKDGCKEMVKDEKDFQQSYLHHQMGNGECSCDKDHMDPTSCPQGGSTVDAQSAAEQRELDNVIEQLLGDQNGPADNPFAAGEKRGTLVSKKHFQTIKKRGEQ</sequence>
<dbReference type="GO" id="GO:0030234">
    <property type="term" value="F:enzyme regulator activity"/>
    <property type="evidence" value="ECO:0007669"/>
    <property type="project" value="TreeGrafter"/>
</dbReference>
<dbReference type="PANTHER" id="PTHR12738:SF0">
    <property type="entry name" value="NEUROENDOCRINE PROTEIN 7B2"/>
    <property type="match status" value="1"/>
</dbReference>
<dbReference type="Proteomes" id="UP000749559">
    <property type="component" value="Unassembled WGS sequence"/>
</dbReference>
<dbReference type="GO" id="GO:0020037">
    <property type="term" value="F:heme binding"/>
    <property type="evidence" value="ECO:0007669"/>
    <property type="project" value="UniProtKB-UniRule"/>
</dbReference>
<evidence type="ECO:0000313" key="14">
    <source>
        <dbReference type="EMBL" id="CAH1792004.1"/>
    </source>
</evidence>